<name>A0A9C7Q1E1_9RHOD</name>
<comment type="similarity">
    <text evidence="1">Belongs to the eukaryotic ATPase epsilon family.</text>
</comment>
<evidence type="ECO:0000313" key="4">
    <source>
        <dbReference type="Proteomes" id="UP001061958"/>
    </source>
</evidence>
<dbReference type="Pfam" id="PF04627">
    <property type="entry name" value="ATP-synt_Eps"/>
    <property type="match status" value="1"/>
</dbReference>
<evidence type="ECO:0000256" key="2">
    <source>
        <dbReference type="SAM" id="MobiDB-lite"/>
    </source>
</evidence>
<keyword evidence="4" id="KW-1185">Reference proteome</keyword>
<protein>
    <submittedName>
        <fullName evidence="3">Uncharacterized protein</fullName>
    </submittedName>
</protein>
<organism evidence="3 4">
    <name type="scientific">Galdieria partita</name>
    <dbReference type="NCBI Taxonomy" id="83374"/>
    <lineage>
        <taxon>Eukaryota</taxon>
        <taxon>Rhodophyta</taxon>
        <taxon>Bangiophyceae</taxon>
        <taxon>Galdieriales</taxon>
        <taxon>Galdieriaceae</taxon>
        <taxon>Galdieria</taxon>
    </lineage>
</organism>
<dbReference type="GO" id="GO:0005743">
    <property type="term" value="C:mitochondrial inner membrane"/>
    <property type="evidence" value="ECO:0007669"/>
    <property type="project" value="InterPro"/>
</dbReference>
<dbReference type="Proteomes" id="UP001061958">
    <property type="component" value="Unassembled WGS sequence"/>
</dbReference>
<comment type="caution">
    <text evidence="3">The sequence shown here is derived from an EMBL/GenBank/DDBJ whole genome shotgun (WGS) entry which is preliminary data.</text>
</comment>
<reference evidence="3" key="1">
    <citation type="journal article" date="2022" name="Proc. Natl. Acad. Sci. U.S.A.">
        <title>Life cycle and functional genomics of the unicellular red alga Galdieria for elucidating algal and plant evolution and industrial use.</title>
        <authorList>
            <person name="Hirooka S."/>
            <person name="Itabashi T."/>
            <person name="Ichinose T.M."/>
            <person name="Onuma R."/>
            <person name="Fujiwara T."/>
            <person name="Yamashita S."/>
            <person name="Jong L.W."/>
            <person name="Tomita R."/>
            <person name="Iwane A.H."/>
            <person name="Miyagishima S.Y."/>
        </authorList>
    </citation>
    <scope>NUCLEOTIDE SEQUENCE</scope>
    <source>
        <strain evidence="3">NBRC 102759</strain>
    </source>
</reference>
<dbReference type="EMBL" id="BQMJ01000053">
    <property type="protein sequence ID" value="GJQ14255.1"/>
    <property type="molecule type" value="Genomic_DNA"/>
</dbReference>
<dbReference type="GO" id="GO:0045259">
    <property type="term" value="C:proton-transporting ATP synthase complex"/>
    <property type="evidence" value="ECO:0007669"/>
    <property type="project" value="InterPro"/>
</dbReference>
<evidence type="ECO:0000256" key="1">
    <source>
        <dbReference type="ARBA" id="ARBA00009502"/>
    </source>
</evidence>
<dbReference type="SUPFAM" id="SSF48690">
    <property type="entry name" value="Epsilon subunit of mitochondrial F1F0-ATP synthase"/>
    <property type="match status" value="1"/>
</dbReference>
<dbReference type="OrthoDB" id="269124at2759"/>
<proteinExistence type="inferred from homology"/>
<dbReference type="GO" id="GO:0046933">
    <property type="term" value="F:proton-transporting ATP synthase activity, rotational mechanism"/>
    <property type="evidence" value="ECO:0007669"/>
    <property type="project" value="InterPro"/>
</dbReference>
<dbReference type="InterPro" id="IPR006721">
    <property type="entry name" value="ATP_synth_F1_esu_mt"/>
</dbReference>
<dbReference type="InterPro" id="IPR036742">
    <property type="entry name" value="ATP_synth_F1_esu_sf_mt"/>
</dbReference>
<dbReference type="PANTHER" id="PTHR12448">
    <property type="entry name" value="ATP SYNTHASE EPSILON CHAIN, MITOCHONDRIAL"/>
    <property type="match status" value="1"/>
</dbReference>
<dbReference type="AlphaFoldDB" id="A0A9C7Q1E1"/>
<dbReference type="CDD" id="cd12153">
    <property type="entry name" value="F1-ATPase_epsilon"/>
    <property type="match status" value="1"/>
</dbReference>
<dbReference type="PANTHER" id="PTHR12448:SF0">
    <property type="entry name" value="ATP SYNTHASE SUBUNIT EPSILON, MITOCHONDRIAL"/>
    <property type="match status" value="1"/>
</dbReference>
<dbReference type="Gene3D" id="1.10.1620.20">
    <property type="entry name" value="ATP synthase, F1 complex, epsilon subunit superfamily, mitochondrial"/>
    <property type="match status" value="1"/>
</dbReference>
<sequence length="73" mass="8324">MVQQWRAAGLTYLRYANICADFVRKALKEPKRTEALSRTTFEMTKSEWSEGKVAKRESLAQEAEKSTLPSGNK</sequence>
<dbReference type="GO" id="GO:0042776">
    <property type="term" value="P:proton motive force-driven mitochondrial ATP synthesis"/>
    <property type="evidence" value="ECO:0007669"/>
    <property type="project" value="TreeGrafter"/>
</dbReference>
<accession>A0A9C7Q1E1</accession>
<gene>
    <name evidence="3" type="ORF">GpartN1_g6046.t1</name>
</gene>
<reference evidence="3" key="2">
    <citation type="submission" date="2022-01" db="EMBL/GenBank/DDBJ databases">
        <authorList>
            <person name="Hirooka S."/>
            <person name="Miyagishima S.Y."/>
        </authorList>
    </citation>
    <scope>NUCLEOTIDE SEQUENCE</scope>
    <source>
        <strain evidence="3">NBRC 102759</strain>
    </source>
</reference>
<feature type="region of interest" description="Disordered" evidence="2">
    <location>
        <begin position="45"/>
        <end position="73"/>
    </location>
</feature>
<evidence type="ECO:0000313" key="3">
    <source>
        <dbReference type="EMBL" id="GJQ14255.1"/>
    </source>
</evidence>
<feature type="compositionally biased region" description="Basic and acidic residues" evidence="2">
    <location>
        <begin position="45"/>
        <end position="65"/>
    </location>
</feature>